<organism evidence="7">
    <name type="scientific">hydrothermal vent metagenome</name>
    <dbReference type="NCBI Taxonomy" id="652676"/>
    <lineage>
        <taxon>unclassified sequences</taxon>
        <taxon>metagenomes</taxon>
        <taxon>ecological metagenomes</taxon>
    </lineage>
</organism>
<dbReference type="GO" id="GO:0003677">
    <property type="term" value="F:DNA binding"/>
    <property type="evidence" value="ECO:0007669"/>
    <property type="project" value="UniProtKB-KW"/>
</dbReference>
<name>A0A3B0VY85_9ZZZZ</name>
<dbReference type="Pfam" id="PF07638">
    <property type="entry name" value="Sigma70_ECF"/>
    <property type="match status" value="1"/>
</dbReference>
<evidence type="ECO:0000259" key="6">
    <source>
        <dbReference type="Pfam" id="PF07638"/>
    </source>
</evidence>
<evidence type="ECO:0000256" key="4">
    <source>
        <dbReference type="ARBA" id="ARBA00023125"/>
    </source>
</evidence>
<dbReference type="EMBL" id="UOFA01000182">
    <property type="protein sequence ID" value="VAW45310.1"/>
    <property type="molecule type" value="Genomic_DNA"/>
</dbReference>
<dbReference type="PANTHER" id="PTHR43133">
    <property type="entry name" value="RNA POLYMERASE ECF-TYPE SIGMA FACTO"/>
    <property type="match status" value="1"/>
</dbReference>
<keyword evidence="3" id="KW-0731">Sigma factor</keyword>
<evidence type="ECO:0000256" key="2">
    <source>
        <dbReference type="ARBA" id="ARBA00023015"/>
    </source>
</evidence>
<dbReference type="Gene3D" id="1.10.1740.10">
    <property type="match status" value="1"/>
</dbReference>
<accession>A0A3B0VY85</accession>
<dbReference type="InterPro" id="IPR036388">
    <property type="entry name" value="WH-like_DNA-bd_sf"/>
</dbReference>
<dbReference type="InterPro" id="IPR013324">
    <property type="entry name" value="RNA_pol_sigma_r3/r4-like"/>
</dbReference>
<dbReference type="NCBIfam" id="TIGR02937">
    <property type="entry name" value="sigma70-ECF"/>
    <property type="match status" value="1"/>
</dbReference>
<evidence type="ECO:0000256" key="5">
    <source>
        <dbReference type="ARBA" id="ARBA00023163"/>
    </source>
</evidence>
<dbReference type="GO" id="GO:0016987">
    <property type="term" value="F:sigma factor activity"/>
    <property type="evidence" value="ECO:0007669"/>
    <property type="project" value="UniProtKB-KW"/>
</dbReference>
<dbReference type="GO" id="GO:0006352">
    <property type="term" value="P:DNA-templated transcription initiation"/>
    <property type="evidence" value="ECO:0007669"/>
    <property type="project" value="InterPro"/>
</dbReference>
<evidence type="ECO:0000313" key="7">
    <source>
        <dbReference type="EMBL" id="VAW45310.1"/>
    </source>
</evidence>
<dbReference type="PANTHER" id="PTHR43133:SF8">
    <property type="entry name" value="RNA POLYMERASE SIGMA FACTOR HI_1459-RELATED"/>
    <property type="match status" value="1"/>
</dbReference>
<evidence type="ECO:0000256" key="3">
    <source>
        <dbReference type="ARBA" id="ARBA00023082"/>
    </source>
</evidence>
<proteinExistence type="inferred from homology"/>
<dbReference type="SUPFAM" id="SSF88946">
    <property type="entry name" value="Sigma2 domain of RNA polymerase sigma factors"/>
    <property type="match status" value="1"/>
</dbReference>
<feature type="domain" description="RNA polymerase sigma-70 ECF-like HTH" evidence="6">
    <location>
        <begin position="10"/>
        <end position="159"/>
    </location>
</feature>
<dbReference type="InterPro" id="IPR014284">
    <property type="entry name" value="RNA_pol_sigma-70_dom"/>
</dbReference>
<reference evidence="7" key="1">
    <citation type="submission" date="2018-06" db="EMBL/GenBank/DDBJ databases">
        <authorList>
            <person name="Zhirakovskaya E."/>
        </authorList>
    </citation>
    <scope>NUCLEOTIDE SEQUENCE</scope>
</reference>
<dbReference type="AlphaFoldDB" id="A0A3B0VY85"/>
<dbReference type="SUPFAM" id="SSF88659">
    <property type="entry name" value="Sigma3 and sigma4 domains of RNA polymerase sigma factors"/>
    <property type="match status" value="1"/>
</dbReference>
<keyword evidence="2" id="KW-0805">Transcription regulation</keyword>
<dbReference type="InterPro" id="IPR013325">
    <property type="entry name" value="RNA_pol_sigma_r2"/>
</dbReference>
<protein>
    <recommendedName>
        <fullName evidence="6">RNA polymerase sigma-70 ECF-like HTH domain-containing protein</fullName>
    </recommendedName>
</protein>
<evidence type="ECO:0000256" key="1">
    <source>
        <dbReference type="ARBA" id="ARBA00010641"/>
    </source>
</evidence>
<sequence length="181" mass="20833">MNNLSTTVFLLNKIKSGDKTAAEQLVNIYYPILLKWAKGRLPFYRRDLTETSDIVHDALMSALNKIDHFNAERAGAFFAYLRTIIINKIHREVSQSARRPTAQAEELLNQSQLRHTDHIDTLLQYDRALSQLDEEQREAVIMRFEFGLSYDELAKLINKPSANAARMYVSRCLLNLAKTMS</sequence>
<dbReference type="InterPro" id="IPR039425">
    <property type="entry name" value="RNA_pol_sigma-70-like"/>
</dbReference>
<dbReference type="Gene3D" id="1.10.10.10">
    <property type="entry name" value="Winged helix-like DNA-binding domain superfamily/Winged helix DNA-binding domain"/>
    <property type="match status" value="1"/>
</dbReference>
<dbReference type="InterPro" id="IPR053812">
    <property type="entry name" value="HTH_Sigma70_ECF-like"/>
</dbReference>
<comment type="similarity">
    <text evidence="1">Belongs to the sigma-70 factor family. ECF subfamily.</text>
</comment>
<keyword evidence="4" id="KW-0238">DNA-binding</keyword>
<gene>
    <name evidence="7" type="ORF">MNBD_GAMMA02-1578</name>
</gene>
<keyword evidence="5" id="KW-0804">Transcription</keyword>